<accession>A0ABV6RB55</accession>
<sequence>MPLHVDPDLLIAPGPGCPVDCTIEALGSRASILLLRQAFYGDRRFDAFVEHTGISEATVAKRLQELVDVGALRKVPYQEPGSRRRDEYELTAQGEELLPVVLGLFLWGQRHLAGVGTGLQLTGPGGEPLQIVLQTAGGQPVEPRDIHIELNDGDAAR</sequence>
<dbReference type="EMBL" id="JBHLSV010000007">
    <property type="protein sequence ID" value="MFC0673794.1"/>
    <property type="molecule type" value="Genomic_DNA"/>
</dbReference>
<dbReference type="Pfam" id="PF01638">
    <property type="entry name" value="HxlR"/>
    <property type="match status" value="1"/>
</dbReference>
<evidence type="ECO:0000313" key="6">
    <source>
        <dbReference type="Proteomes" id="UP001589793"/>
    </source>
</evidence>
<dbReference type="PROSITE" id="PS51118">
    <property type="entry name" value="HTH_HXLR"/>
    <property type="match status" value="1"/>
</dbReference>
<comment type="caution">
    <text evidence="5">The sequence shown here is derived from an EMBL/GenBank/DDBJ whole genome shotgun (WGS) entry which is preliminary data.</text>
</comment>
<feature type="domain" description="HTH hxlR-type" evidence="4">
    <location>
        <begin position="17"/>
        <end position="116"/>
    </location>
</feature>
<name>A0ABV6RB55_9MICO</name>
<dbReference type="Proteomes" id="UP001589793">
    <property type="component" value="Unassembled WGS sequence"/>
</dbReference>
<proteinExistence type="predicted"/>
<organism evidence="5 6">
    <name type="scientific">Brachybacterium hainanense</name>
    <dbReference type="NCBI Taxonomy" id="1541174"/>
    <lineage>
        <taxon>Bacteria</taxon>
        <taxon>Bacillati</taxon>
        <taxon>Actinomycetota</taxon>
        <taxon>Actinomycetes</taxon>
        <taxon>Micrococcales</taxon>
        <taxon>Dermabacteraceae</taxon>
        <taxon>Brachybacterium</taxon>
    </lineage>
</organism>
<dbReference type="InterPro" id="IPR036390">
    <property type="entry name" value="WH_DNA-bd_sf"/>
</dbReference>
<evidence type="ECO:0000256" key="1">
    <source>
        <dbReference type="ARBA" id="ARBA00023015"/>
    </source>
</evidence>
<protein>
    <submittedName>
        <fullName evidence="5">Winged helix-turn-helix transcriptional regulator</fullName>
    </submittedName>
</protein>
<keyword evidence="1" id="KW-0805">Transcription regulation</keyword>
<evidence type="ECO:0000313" key="5">
    <source>
        <dbReference type="EMBL" id="MFC0673794.1"/>
    </source>
</evidence>
<keyword evidence="6" id="KW-1185">Reference proteome</keyword>
<dbReference type="RefSeq" id="WP_376979644.1">
    <property type="nucleotide sequence ID" value="NZ_JBHLSV010000007.1"/>
</dbReference>
<dbReference type="PANTHER" id="PTHR33204">
    <property type="entry name" value="TRANSCRIPTIONAL REGULATOR, MARR FAMILY"/>
    <property type="match status" value="1"/>
</dbReference>
<dbReference type="SUPFAM" id="SSF46785">
    <property type="entry name" value="Winged helix' DNA-binding domain"/>
    <property type="match status" value="1"/>
</dbReference>
<keyword evidence="3" id="KW-0804">Transcription</keyword>
<dbReference type="Gene3D" id="1.10.10.10">
    <property type="entry name" value="Winged helix-like DNA-binding domain superfamily/Winged helix DNA-binding domain"/>
    <property type="match status" value="1"/>
</dbReference>
<evidence type="ECO:0000259" key="4">
    <source>
        <dbReference type="PROSITE" id="PS51118"/>
    </source>
</evidence>
<gene>
    <name evidence="5" type="ORF">ACFFF6_07485</name>
</gene>
<dbReference type="InterPro" id="IPR002577">
    <property type="entry name" value="HTH_HxlR"/>
</dbReference>
<evidence type="ECO:0000256" key="2">
    <source>
        <dbReference type="ARBA" id="ARBA00023125"/>
    </source>
</evidence>
<dbReference type="PANTHER" id="PTHR33204:SF18">
    <property type="entry name" value="TRANSCRIPTIONAL REGULATORY PROTEIN"/>
    <property type="match status" value="1"/>
</dbReference>
<reference evidence="5 6" key="1">
    <citation type="submission" date="2024-09" db="EMBL/GenBank/DDBJ databases">
        <authorList>
            <person name="Sun Q."/>
            <person name="Mori K."/>
        </authorList>
    </citation>
    <scope>NUCLEOTIDE SEQUENCE [LARGE SCALE GENOMIC DNA]</scope>
    <source>
        <strain evidence="5 6">CICC 10874</strain>
    </source>
</reference>
<evidence type="ECO:0000256" key="3">
    <source>
        <dbReference type="ARBA" id="ARBA00023163"/>
    </source>
</evidence>
<dbReference type="InterPro" id="IPR036388">
    <property type="entry name" value="WH-like_DNA-bd_sf"/>
</dbReference>
<keyword evidence="2" id="KW-0238">DNA-binding</keyword>